<sequence length="161" mass="18467">MNNRDLFDLKNKRLEQVKFNEIMNQTNIGNLDKAKVMEVLQTIPNIVELQRTYLNTIKDIIDSAKATHLSAMEKISIKNFEKIYEIIEKMSKDGSEDFKRECLNKIFELGKLELEYEKQKNDTVKNMNNQNNSLWKKIAIGVGVIVVGAIGAVAASKFDKK</sequence>
<evidence type="ECO:0000256" key="1">
    <source>
        <dbReference type="SAM" id="Phobius"/>
    </source>
</evidence>
<keyword evidence="1" id="KW-0812">Transmembrane</keyword>
<organism evidence="2">
    <name type="scientific">Aliarcobacter cryaerophilus</name>
    <dbReference type="NCBI Taxonomy" id="28198"/>
    <lineage>
        <taxon>Bacteria</taxon>
        <taxon>Pseudomonadati</taxon>
        <taxon>Campylobacterota</taxon>
        <taxon>Epsilonproteobacteria</taxon>
        <taxon>Campylobacterales</taxon>
        <taxon>Arcobacteraceae</taxon>
        <taxon>Aliarcobacter</taxon>
    </lineage>
</organism>
<proteinExistence type="predicted"/>
<dbReference type="AlphaFoldDB" id="A0A5C0E309"/>
<protein>
    <submittedName>
        <fullName evidence="2">Uncharacterized protein</fullName>
    </submittedName>
</protein>
<evidence type="ECO:0000313" key="2">
    <source>
        <dbReference type="EMBL" id="QEI46308.1"/>
    </source>
</evidence>
<dbReference type="GeneID" id="39475571"/>
<name>A0A5C0E309_9BACT</name>
<keyword evidence="1" id="KW-1133">Transmembrane helix</keyword>
<feature type="transmembrane region" description="Helical" evidence="1">
    <location>
        <begin position="134"/>
        <end position="155"/>
    </location>
</feature>
<dbReference type="EMBL" id="MK715471">
    <property type="protein sequence ID" value="QEI46308.1"/>
    <property type="molecule type" value="Genomic_DNA"/>
</dbReference>
<dbReference type="RefSeq" id="WP_066152110.1">
    <property type="nucleotide sequence ID" value="NZ_LRUU01000034.1"/>
</dbReference>
<geneLocation type="plasmid" evidence="2">
    <name>pM830MA</name>
</geneLocation>
<keyword evidence="1" id="KW-0472">Membrane</keyword>
<accession>A0A5C0E309</accession>
<gene>
    <name evidence="2" type="ORF">pM830MA_0130</name>
</gene>
<reference evidence="2" key="1">
    <citation type="journal article" date="2019" name="Front. Microbiol.">
        <title>Arcobacter cryaerophilus Isolated From New Zealand Mussels Harbor a Putative Virulence Plasmid.</title>
        <authorList>
            <person name="On S.L.W."/>
            <person name="Althaus D."/>
            <person name="Miller W.G."/>
            <person name="Lizamore D."/>
            <person name="Wong S.G.L."/>
            <person name="Mathai A.J."/>
            <person name="Chelikani V."/>
            <person name="Carter G.P."/>
        </authorList>
    </citation>
    <scope>NUCLEOTIDE SEQUENCE</scope>
    <source>
        <strain evidence="2">M830MA</strain>
        <plasmid evidence="2">pM830MA</plasmid>
    </source>
</reference>
<keyword evidence="2" id="KW-0614">Plasmid</keyword>